<comment type="similarity">
    <text evidence="1">Belongs to the glycosyltransferase 34 family.</text>
</comment>
<proteinExistence type="inferred from homology"/>
<reference evidence="6 7" key="1">
    <citation type="submission" date="2019-03" db="EMBL/GenBank/DDBJ databases">
        <authorList>
            <person name="Gaulin E."/>
            <person name="Dumas B."/>
        </authorList>
    </citation>
    <scope>NUCLEOTIDE SEQUENCE [LARGE SCALE GENOMIC DNA]</scope>
    <source>
        <strain evidence="6">CBS 568.67</strain>
    </source>
</reference>
<dbReference type="PANTHER" id="PTHR31306">
    <property type="entry name" value="ALPHA-1,6-MANNOSYLTRANSFERASE MNN11-RELATED"/>
    <property type="match status" value="1"/>
</dbReference>
<keyword evidence="7" id="KW-1185">Reference proteome</keyword>
<dbReference type="GO" id="GO:0000139">
    <property type="term" value="C:Golgi membrane"/>
    <property type="evidence" value="ECO:0007669"/>
    <property type="project" value="TreeGrafter"/>
</dbReference>
<dbReference type="EMBL" id="CAADRA010005316">
    <property type="protein sequence ID" value="VFT88467.1"/>
    <property type="molecule type" value="Genomic_DNA"/>
</dbReference>
<keyword evidence="2" id="KW-0328">Glycosyltransferase</keyword>
<name>A0A485KTG2_9STRA</name>
<reference evidence="5" key="2">
    <citation type="submission" date="2019-06" db="EMBL/GenBank/DDBJ databases">
        <title>Genomics analysis of Aphanomyces spp. identifies a new class of oomycete effector associated with host adaptation.</title>
        <authorList>
            <person name="Gaulin E."/>
        </authorList>
    </citation>
    <scope>NUCLEOTIDE SEQUENCE</scope>
    <source>
        <strain evidence="5">CBS 578.67</strain>
    </source>
</reference>
<dbReference type="GO" id="GO:0006487">
    <property type="term" value="P:protein N-linked glycosylation"/>
    <property type="evidence" value="ECO:0007669"/>
    <property type="project" value="TreeGrafter"/>
</dbReference>
<dbReference type="Gene3D" id="3.90.550.10">
    <property type="entry name" value="Spore Coat Polysaccharide Biosynthesis Protein SpsA, Chain A"/>
    <property type="match status" value="1"/>
</dbReference>
<feature type="region of interest" description="Disordered" evidence="4">
    <location>
        <begin position="361"/>
        <end position="385"/>
    </location>
</feature>
<dbReference type="InterPro" id="IPR008630">
    <property type="entry name" value="Glyco_trans_34"/>
</dbReference>
<dbReference type="Proteomes" id="UP000332933">
    <property type="component" value="Unassembled WGS sequence"/>
</dbReference>
<dbReference type="InterPro" id="IPR029044">
    <property type="entry name" value="Nucleotide-diphossugar_trans"/>
</dbReference>
<gene>
    <name evidence="6" type="primary">Aste57867_11609</name>
    <name evidence="5" type="ORF">As57867_011566</name>
    <name evidence="6" type="ORF">ASTE57867_11609</name>
</gene>
<protein>
    <submittedName>
        <fullName evidence="6">Aste57867_11609 protein</fullName>
    </submittedName>
</protein>
<evidence type="ECO:0000256" key="2">
    <source>
        <dbReference type="ARBA" id="ARBA00022676"/>
    </source>
</evidence>
<accession>A0A485KTG2</accession>
<dbReference type="AlphaFoldDB" id="A0A485KTG2"/>
<evidence type="ECO:0000256" key="4">
    <source>
        <dbReference type="SAM" id="MobiDB-lite"/>
    </source>
</evidence>
<keyword evidence="3" id="KW-0808">Transferase</keyword>
<evidence type="ECO:0000313" key="5">
    <source>
        <dbReference type="EMBL" id="KAF0697723.1"/>
    </source>
</evidence>
<evidence type="ECO:0000313" key="7">
    <source>
        <dbReference type="Proteomes" id="UP000332933"/>
    </source>
</evidence>
<evidence type="ECO:0000256" key="3">
    <source>
        <dbReference type="ARBA" id="ARBA00022679"/>
    </source>
</evidence>
<dbReference type="OrthoDB" id="407658at2759"/>
<dbReference type="PANTHER" id="PTHR31306:SF4">
    <property type="entry name" value="ALPHA-1,2-GALACTOSYLTRANSFERASE"/>
    <property type="match status" value="1"/>
</dbReference>
<dbReference type="SUPFAM" id="SSF53448">
    <property type="entry name" value="Nucleotide-diphospho-sugar transferases"/>
    <property type="match status" value="1"/>
</dbReference>
<evidence type="ECO:0000313" key="6">
    <source>
        <dbReference type="EMBL" id="VFT88467.1"/>
    </source>
</evidence>
<dbReference type="EMBL" id="VJMH01005295">
    <property type="protein sequence ID" value="KAF0697723.1"/>
    <property type="molecule type" value="Genomic_DNA"/>
</dbReference>
<sequence length="385" mass="42824">MEIMSRAPPEGAACGHPSCTAEQLFAVAQTSHVRGYKNLMQLFREETGVDFLDLPAKKIVSAAAALLRDWDAQQTRDEALLQSSTSSAFPTGVALFTAYSSDYSVGHACETINRLYAERHGYEFHTDVLPYEDMLAAIAPRQFCGWYKVAMIRRFLADMAALHARGIGYLMWIDADAVVVDHAYEVETLIARAGARDLIISEDVNPGCLINTGVVLVRVSEWSRDLWDDVWVSRKYFDVFFYEQSALMRCLKKRLEGLDAVQPFHSFVAMGPQGDKLFPHTCVTPHLDLNSNRCRGLTVHISNQHKTIDTGHGRSEEHDMAKFIFHCAGRCDKARTLKAVLQAHGFDVDALQLTRMNLQRRNGGATTNDGLDPSGGVVHQQSGSD</sequence>
<dbReference type="GO" id="GO:0016757">
    <property type="term" value="F:glycosyltransferase activity"/>
    <property type="evidence" value="ECO:0007669"/>
    <property type="project" value="UniProtKB-KW"/>
</dbReference>
<organism evidence="6 7">
    <name type="scientific">Aphanomyces stellatus</name>
    <dbReference type="NCBI Taxonomy" id="120398"/>
    <lineage>
        <taxon>Eukaryota</taxon>
        <taxon>Sar</taxon>
        <taxon>Stramenopiles</taxon>
        <taxon>Oomycota</taxon>
        <taxon>Saprolegniomycetes</taxon>
        <taxon>Saprolegniales</taxon>
        <taxon>Verrucalvaceae</taxon>
        <taxon>Aphanomyces</taxon>
    </lineage>
</organism>
<evidence type="ECO:0000256" key="1">
    <source>
        <dbReference type="ARBA" id="ARBA00005664"/>
    </source>
</evidence>